<gene>
    <name evidence="2" type="ORF">APT59_19055</name>
</gene>
<evidence type="ECO:0000313" key="3">
    <source>
        <dbReference type="Proteomes" id="UP000064137"/>
    </source>
</evidence>
<name>A0A0U4W8I1_9PSED</name>
<organism evidence="2 3">
    <name type="scientific">Pseudomonas oryzihabitans</name>
    <dbReference type="NCBI Taxonomy" id="47885"/>
    <lineage>
        <taxon>Bacteria</taxon>
        <taxon>Pseudomonadati</taxon>
        <taxon>Pseudomonadota</taxon>
        <taxon>Gammaproteobacteria</taxon>
        <taxon>Pseudomonadales</taxon>
        <taxon>Pseudomonadaceae</taxon>
        <taxon>Pseudomonas</taxon>
    </lineage>
</organism>
<sequence>MTLPRPLVFALACLLLLAACASQPPLPSSPPPLAHTLVYQVERQTAEGSDALLLAIQPEGQALRFSLFDPLGVPQARQRLLDGAWHADGLLPPNPRARTFFSVLLFALTPADQLPQAYAAGDWQQAADGSRSLKDWQVRYPAADRLELQAPDGSRYRLTLLPESAP</sequence>
<feature type="signal peptide" evidence="1">
    <location>
        <begin position="1"/>
        <end position="21"/>
    </location>
</feature>
<dbReference type="AlphaFoldDB" id="A0A0U4W8I1"/>
<keyword evidence="1" id="KW-0732">Signal</keyword>
<dbReference type="RefSeq" id="WP_059316300.1">
    <property type="nucleotide sequence ID" value="NZ_CP013987.1"/>
</dbReference>
<dbReference type="KEGG" id="por:APT59_19055"/>
<evidence type="ECO:0000256" key="1">
    <source>
        <dbReference type="SAM" id="SignalP"/>
    </source>
</evidence>
<dbReference type="Proteomes" id="UP000064137">
    <property type="component" value="Chromosome"/>
</dbReference>
<feature type="chain" id="PRO_5006853275" description="DUF3261 domain-containing protein" evidence="1">
    <location>
        <begin position="22"/>
        <end position="166"/>
    </location>
</feature>
<dbReference type="OrthoDB" id="8685017at2"/>
<dbReference type="EMBL" id="CP013987">
    <property type="protein sequence ID" value="ALZ86198.1"/>
    <property type="molecule type" value="Genomic_DNA"/>
</dbReference>
<accession>A0A0U4W8I1</accession>
<protein>
    <recommendedName>
        <fullName evidence="4">DUF3261 domain-containing protein</fullName>
    </recommendedName>
</protein>
<dbReference type="PROSITE" id="PS51257">
    <property type="entry name" value="PROKAR_LIPOPROTEIN"/>
    <property type="match status" value="1"/>
</dbReference>
<evidence type="ECO:0000313" key="2">
    <source>
        <dbReference type="EMBL" id="ALZ86198.1"/>
    </source>
</evidence>
<reference evidence="2 3" key="1">
    <citation type="submission" date="2016-01" db="EMBL/GenBank/DDBJ databases">
        <title>Annotation of Pseudomonas oryzihabitans USDA-ARS-USMARC-56511.</title>
        <authorList>
            <person name="Harhay G.P."/>
            <person name="Harhay D.M."/>
            <person name="Smith T.P.L."/>
            <person name="Bono J.L."/>
            <person name="Heaton M.P."/>
            <person name="Clawson M.L."/>
            <person name="Chitko-Mckown C.G."/>
            <person name="Capik S.F."/>
            <person name="DeDonder K.D."/>
            <person name="Apley M.D."/>
            <person name="Lubbers B.V."/>
            <person name="White B.J."/>
            <person name="Larson R.L."/>
        </authorList>
    </citation>
    <scope>NUCLEOTIDE SEQUENCE [LARGE SCALE GENOMIC DNA]</scope>
    <source>
        <strain evidence="2 3">USDA-ARS-USMARC-56511</strain>
    </source>
</reference>
<proteinExistence type="predicted"/>
<evidence type="ECO:0008006" key="4">
    <source>
        <dbReference type="Google" id="ProtNLM"/>
    </source>
</evidence>